<feature type="transmembrane region" description="Helical" evidence="8">
    <location>
        <begin position="114"/>
        <end position="134"/>
    </location>
</feature>
<dbReference type="PROSITE" id="PS51012">
    <property type="entry name" value="ABC_TM2"/>
    <property type="match status" value="1"/>
</dbReference>
<evidence type="ECO:0000256" key="2">
    <source>
        <dbReference type="ARBA" id="ARBA00007783"/>
    </source>
</evidence>
<proteinExistence type="inferred from homology"/>
<evidence type="ECO:0000313" key="10">
    <source>
        <dbReference type="EMBL" id="SDJ34838.1"/>
    </source>
</evidence>
<reference evidence="10 11" key="1">
    <citation type="submission" date="2016-10" db="EMBL/GenBank/DDBJ databases">
        <authorList>
            <person name="de Groot N.N."/>
        </authorList>
    </citation>
    <scope>NUCLEOTIDE SEQUENCE [LARGE SCALE GENOMIC DNA]</scope>
    <source>
        <strain evidence="10 11">DSM 21771</strain>
    </source>
</reference>
<dbReference type="AlphaFoldDB" id="A0A1G8T030"/>
<dbReference type="Pfam" id="PF01061">
    <property type="entry name" value="ABC2_membrane"/>
    <property type="match status" value="1"/>
</dbReference>
<evidence type="ECO:0000256" key="3">
    <source>
        <dbReference type="ARBA" id="ARBA00022448"/>
    </source>
</evidence>
<dbReference type="PANTHER" id="PTHR30413">
    <property type="entry name" value="INNER MEMBRANE TRANSPORT PERMEASE"/>
    <property type="match status" value="1"/>
</dbReference>
<feature type="transmembrane region" description="Helical" evidence="8">
    <location>
        <begin position="140"/>
        <end position="163"/>
    </location>
</feature>
<dbReference type="PANTHER" id="PTHR30413:SF10">
    <property type="entry name" value="CAPSULE POLYSACCHARIDE EXPORT INNER-MEMBRANE PROTEIN CTRC"/>
    <property type="match status" value="1"/>
</dbReference>
<evidence type="ECO:0000256" key="7">
    <source>
        <dbReference type="ARBA" id="ARBA00023136"/>
    </source>
</evidence>
<dbReference type="GO" id="GO:0005886">
    <property type="term" value="C:plasma membrane"/>
    <property type="evidence" value="ECO:0007669"/>
    <property type="project" value="UniProtKB-SubCell"/>
</dbReference>
<accession>A0A1G8T030</accession>
<evidence type="ECO:0000256" key="1">
    <source>
        <dbReference type="ARBA" id="ARBA00004651"/>
    </source>
</evidence>
<evidence type="ECO:0000256" key="8">
    <source>
        <dbReference type="RuleBase" id="RU361157"/>
    </source>
</evidence>
<dbReference type="GO" id="GO:0015920">
    <property type="term" value="P:lipopolysaccharide transport"/>
    <property type="evidence" value="ECO:0007669"/>
    <property type="project" value="TreeGrafter"/>
</dbReference>
<sequence>MRQYVQEIQKRKDLLVYLVQSGLKAENRNSYLGYFWWLLDPLLNVLVYYFLVGVLLDRGGDNFAVFLVIGLVAWRWINTTVNGSAKAILKYSSIINQVYLPKSIFPMTITSTQLINFAFGLIIIASFLVATGTVPGWQVMFLPLIIVIQYVFLLAISLFLAYVSVFIRDVDNILSHVTRVFFYASPIIWEGGRLGPAAEDNVWIDILVTVNPIAHIVTAYRDILMEQSMPDWTGLLLIGFFSIIAIVVLIYYYSRNEHKIIKAL</sequence>
<evidence type="ECO:0000313" key="11">
    <source>
        <dbReference type="Proteomes" id="UP000198853"/>
    </source>
</evidence>
<dbReference type="GO" id="GO:0140359">
    <property type="term" value="F:ABC-type transporter activity"/>
    <property type="evidence" value="ECO:0007669"/>
    <property type="project" value="InterPro"/>
</dbReference>
<evidence type="ECO:0000256" key="4">
    <source>
        <dbReference type="ARBA" id="ARBA00022475"/>
    </source>
</evidence>
<dbReference type="Proteomes" id="UP000198853">
    <property type="component" value="Unassembled WGS sequence"/>
</dbReference>
<evidence type="ECO:0000259" key="9">
    <source>
        <dbReference type="PROSITE" id="PS51012"/>
    </source>
</evidence>
<name>A0A1G8T030_9BACI</name>
<keyword evidence="4 8" id="KW-1003">Cell membrane</keyword>
<feature type="transmembrane region" description="Helical" evidence="8">
    <location>
        <begin position="232"/>
        <end position="253"/>
    </location>
</feature>
<feature type="transmembrane region" description="Helical" evidence="8">
    <location>
        <begin position="31"/>
        <end position="51"/>
    </location>
</feature>
<comment type="similarity">
    <text evidence="2 8">Belongs to the ABC-2 integral membrane protein family.</text>
</comment>
<keyword evidence="11" id="KW-1185">Reference proteome</keyword>
<dbReference type="InterPro" id="IPR013525">
    <property type="entry name" value="ABC2_TM"/>
</dbReference>
<gene>
    <name evidence="10" type="ORF">SAMN04488123_1461</name>
</gene>
<evidence type="ECO:0000256" key="5">
    <source>
        <dbReference type="ARBA" id="ARBA00022692"/>
    </source>
</evidence>
<feature type="domain" description="ABC transmembrane type-2" evidence="9">
    <location>
        <begin position="32"/>
        <end position="256"/>
    </location>
</feature>
<keyword evidence="7 8" id="KW-0472">Membrane</keyword>
<evidence type="ECO:0000256" key="6">
    <source>
        <dbReference type="ARBA" id="ARBA00022989"/>
    </source>
</evidence>
<comment type="caution">
    <text evidence="8">Lacks conserved residue(s) required for the propagation of feature annotation.</text>
</comment>
<dbReference type="InterPro" id="IPR047817">
    <property type="entry name" value="ABC2_TM_bact-type"/>
</dbReference>
<dbReference type="EMBL" id="FNEN01000046">
    <property type="protein sequence ID" value="SDJ34838.1"/>
    <property type="molecule type" value="Genomic_DNA"/>
</dbReference>
<dbReference type="RefSeq" id="WP_090400360.1">
    <property type="nucleotide sequence ID" value="NZ_FNEN01000046.1"/>
</dbReference>
<comment type="subcellular location">
    <subcellularLocation>
        <location evidence="1 8">Cell membrane</location>
        <topology evidence="1 8">Multi-pass membrane protein</topology>
    </subcellularLocation>
</comment>
<keyword evidence="5 8" id="KW-0812">Transmembrane</keyword>
<dbReference type="OrthoDB" id="9794365at2"/>
<protein>
    <recommendedName>
        <fullName evidence="8">Transport permease protein</fullName>
    </recommendedName>
</protein>
<keyword evidence="6 8" id="KW-1133">Transmembrane helix</keyword>
<keyword evidence="3 8" id="KW-0813">Transport</keyword>
<organism evidence="10 11">
    <name type="scientific">Natribacillus halophilus</name>
    <dbReference type="NCBI Taxonomy" id="549003"/>
    <lineage>
        <taxon>Bacteria</taxon>
        <taxon>Bacillati</taxon>
        <taxon>Bacillota</taxon>
        <taxon>Bacilli</taxon>
        <taxon>Bacillales</taxon>
        <taxon>Bacillaceae</taxon>
        <taxon>Natribacillus</taxon>
    </lineage>
</organism>